<evidence type="ECO:0000313" key="3">
    <source>
        <dbReference type="Proteomes" id="UP000596742"/>
    </source>
</evidence>
<keyword evidence="1" id="KW-0472">Membrane</keyword>
<dbReference type="AlphaFoldDB" id="A0A8B6GAJ5"/>
<protein>
    <submittedName>
        <fullName evidence="2">Uncharacterized protein</fullName>
    </submittedName>
</protein>
<feature type="transmembrane region" description="Helical" evidence="1">
    <location>
        <begin position="97"/>
        <end position="117"/>
    </location>
</feature>
<reference evidence="2" key="1">
    <citation type="submission" date="2018-11" db="EMBL/GenBank/DDBJ databases">
        <authorList>
            <person name="Alioto T."/>
            <person name="Alioto T."/>
        </authorList>
    </citation>
    <scope>NUCLEOTIDE SEQUENCE</scope>
</reference>
<keyword evidence="1" id="KW-0812">Transmembrane</keyword>
<name>A0A8B6GAJ5_MYTGA</name>
<proteinExistence type="predicted"/>
<dbReference type="PRINTS" id="PR00259">
    <property type="entry name" value="TMFOUR"/>
</dbReference>
<dbReference type="EMBL" id="UYJE01008113">
    <property type="protein sequence ID" value="VDI61195.1"/>
    <property type="molecule type" value="Genomic_DNA"/>
</dbReference>
<evidence type="ECO:0000313" key="2">
    <source>
        <dbReference type="EMBL" id="VDI61195.1"/>
    </source>
</evidence>
<dbReference type="Proteomes" id="UP000596742">
    <property type="component" value="Unassembled WGS sequence"/>
</dbReference>
<accession>A0A8B6GAJ5</accession>
<evidence type="ECO:0000256" key="1">
    <source>
        <dbReference type="SAM" id="Phobius"/>
    </source>
</evidence>
<organism evidence="2 3">
    <name type="scientific">Mytilus galloprovincialis</name>
    <name type="common">Mediterranean mussel</name>
    <dbReference type="NCBI Taxonomy" id="29158"/>
    <lineage>
        <taxon>Eukaryota</taxon>
        <taxon>Metazoa</taxon>
        <taxon>Spiralia</taxon>
        <taxon>Lophotrochozoa</taxon>
        <taxon>Mollusca</taxon>
        <taxon>Bivalvia</taxon>
        <taxon>Autobranchia</taxon>
        <taxon>Pteriomorphia</taxon>
        <taxon>Mytilida</taxon>
        <taxon>Mytiloidea</taxon>
        <taxon>Mytilidae</taxon>
        <taxon>Mytilinae</taxon>
        <taxon>Mytilus</taxon>
    </lineage>
</organism>
<feature type="transmembrane region" description="Helical" evidence="1">
    <location>
        <begin position="64"/>
        <end position="85"/>
    </location>
</feature>
<keyword evidence="1" id="KW-1133">Transmembrane helix</keyword>
<keyword evidence="3" id="KW-1185">Reference proteome</keyword>
<sequence>MQMGKCSIETISKIILITINVIFIAIGFVIAAFGIVVASGSNIFGGYIEPLFRDAGGSESVGSFFLYVAISAAVLGSLILVIASVGACGACCNKKCLLYSVSLYVALSSISAFFFGYPN</sequence>
<gene>
    <name evidence="2" type="ORF">MGAL_10B086660</name>
</gene>
<feature type="transmembrane region" description="Helical" evidence="1">
    <location>
        <begin position="21"/>
        <end position="44"/>
    </location>
</feature>
<comment type="caution">
    <text evidence="2">The sequence shown here is derived from an EMBL/GenBank/DDBJ whole genome shotgun (WGS) entry which is preliminary data.</text>
</comment>